<name>A0ABP3SG08_9ACTN</name>
<dbReference type="SMART" id="SM00304">
    <property type="entry name" value="HAMP"/>
    <property type="match status" value="1"/>
</dbReference>
<dbReference type="PROSITE" id="PS50109">
    <property type="entry name" value="HIS_KIN"/>
    <property type="match status" value="1"/>
</dbReference>
<evidence type="ECO:0000256" key="3">
    <source>
        <dbReference type="ARBA" id="ARBA00012438"/>
    </source>
</evidence>
<evidence type="ECO:0000256" key="8">
    <source>
        <dbReference type="ARBA" id="ARBA00022989"/>
    </source>
</evidence>
<evidence type="ECO:0000256" key="9">
    <source>
        <dbReference type="ARBA" id="ARBA00023012"/>
    </source>
</evidence>
<dbReference type="PANTHER" id="PTHR45436:SF5">
    <property type="entry name" value="SENSOR HISTIDINE KINASE TRCS"/>
    <property type="match status" value="1"/>
</dbReference>
<evidence type="ECO:0000256" key="10">
    <source>
        <dbReference type="ARBA" id="ARBA00023136"/>
    </source>
</evidence>
<comment type="subcellular location">
    <subcellularLocation>
        <location evidence="2">Cell membrane</location>
    </subcellularLocation>
</comment>
<proteinExistence type="predicted"/>
<protein>
    <recommendedName>
        <fullName evidence="3">histidine kinase</fullName>
        <ecNumber evidence="3">2.7.13.3</ecNumber>
    </recommendedName>
</protein>
<dbReference type="Gene3D" id="3.30.565.10">
    <property type="entry name" value="Histidine kinase-like ATPase, C-terminal domain"/>
    <property type="match status" value="1"/>
</dbReference>
<dbReference type="SMART" id="SM00388">
    <property type="entry name" value="HisKA"/>
    <property type="match status" value="1"/>
</dbReference>
<dbReference type="Gene3D" id="6.10.340.10">
    <property type="match status" value="1"/>
</dbReference>
<dbReference type="Pfam" id="PF00672">
    <property type="entry name" value="HAMP"/>
    <property type="match status" value="1"/>
</dbReference>
<keyword evidence="8 11" id="KW-1133">Transmembrane helix</keyword>
<dbReference type="Gene3D" id="1.10.287.130">
    <property type="match status" value="1"/>
</dbReference>
<dbReference type="Pfam" id="PF00512">
    <property type="entry name" value="HisKA"/>
    <property type="match status" value="1"/>
</dbReference>
<feature type="domain" description="Histidine kinase" evidence="12">
    <location>
        <begin position="291"/>
        <end position="509"/>
    </location>
</feature>
<keyword evidence="9" id="KW-0902">Two-component regulatory system</keyword>
<keyword evidence="5" id="KW-0808">Transferase</keyword>
<evidence type="ECO:0000256" key="6">
    <source>
        <dbReference type="ARBA" id="ARBA00022692"/>
    </source>
</evidence>
<dbReference type="CDD" id="cd00075">
    <property type="entry name" value="HATPase"/>
    <property type="match status" value="1"/>
</dbReference>
<dbReference type="InterPro" id="IPR036097">
    <property type="entry name" value="HisK_dim/P_sf"/>
</dbReference>
<dbReference type="SMART" id="SM00387">
    <property type="entry name" value="HATPase_c"/>
    <property type="match status" value="1"/>
</dbReference>
<accession>A0ABP3SG08</accession>
<dbReference type="InterPro" id="IPR036890">
    <property type="entry name" value="HATPase_C_sf"/>
</dbReference>
<dbReference type="InterPro" id="IPR003594">
    <property type="entry name" value="HATPase_dom"/>
</dbReference>
<evidence type="ECO:0000256" key="5">
    <source>
        <dbReference type="ARBA" id="ARBA00022679"/>
    </source>
</evidence>
<dbReference type="SUPFAM" id="SSF47384">
    <property type="entry name" value="Homodimeric domain of signal transducing histidine kinase"/>
    <property type="match status" value="1"/>
</dbReference>
<evidence type="ECO:0000256" key="11">
    <source>
        <dbReference type="SAM" id="Phobius"/>
    </source>
</evidence>
<dbReference type="EMBL" id="BAAAHE010000052">
    <property type="protein sequence ID" value="GAA0637110.1"/>
    <property type="molecule type" value="Genomic_DNA"/>
</dbReference>
<reference evidence="15" key="1">
    <citation type="journal article" date="2019" name="Int. J. Syst. Evol. Microbiol.">
        <title>The Global Catalogue of Microorganisms (GCM) 10K type strain sequencing project: providing services to taxonomists for standard genome sequencing and annotation.</title>
        <authorList>
            <consortium name="The Broad Institute Genomics Platform"/>
            <consortium name="The Broad Institute Genome Sequencing Center for Infectious Disease"/>
            <person name="Wu L."/>
            <person name="Ma J."/>
        </authorList>
    </citation>
    <scope>NUCLEOTIDE SEQUENCE [LARGE SCALE GENOMIC DNA]</scope>
    <source>
        <strain evidence="15">JCM 10671</strain>
    </source>
</reference>
<evidence type="ECO:0000256" key="7">
    <source>
        <dbReference type="ARBA" id="ARBA00022777"/>
    </source>
</evidence>
<dbReference type="InterPro" id="IPR003661">
    <property type="entry name" value="HisK_dim/P_dom"/>
</dbReference>
<dbReference type="RefSeq" id="WP_344609393.1">
    <property type="nucleotide sequence ID" value="NZ_BAAAHE010000052.1"/>
</dbReference>
<comment type="caution">
    <text evidence="14">The sequence shown here is derived from an EMBL/GenBank/DDBJ whole genome shotgun (WGS) entry which is preliminary data.</text>
</comment>
<feature type="transmembrane region" description="Helical" evidence="11">
    <location>
        <begin position="187"/>
        <end position="213"/>
    </location>
</feature>
<dbReference type="PROSITE" id="PS50885">
    <property type="entry name" value="HAMP"/>
    <property type="match status" value="1"/>
</dbReference>
<dbReference type="Proteomes" id="UP001500957">
    <property type="component" value="Unassembled WGS sequence"/>
</dbReference>
<gene>
    <name evidence="14" type="ORF">GCM10009547_46780</name>
</gene>
<dbReference type="PANTHER" id="PTHR45436">
    <property type="entry name" value="SENSOR HISTIDINE KINASE YKOH"/>
    <property type="match status" value="1"/>
</dbReference>
<dbReference type="Pfam" id="PF02518">
    <property type="entry name" value="HATPase_c"/>
    <property type="match status" value="1"/>
</dbReference>
<dbReference type="EC" id="2.7.13.3" evidence="3"/>
<dbReference type="SUPFAM" id="SSF55874">
    <property type="entry name" value="ATPase domain of HSP90 chaperone/DNA topoisomerase II/histidine kinase"/>
    <property type="match status" value="1"/>
</dbReference>
<keyword evidence="4" id="KW-0597">Phosphoprotein</keyword>
<dbReference type="InterPro" id="IPR004358">
    <property type="entry name" value="Sig_transdc_His_kin-like_C"/>
</dbReference>
<dbReference type="PRINTS" id="PR00344">
    <property type="entry name" value="BCTRLSENSOR"/>
</dbReference>
<dbReference type="CDD" id="cd06225">
    <property type="entry name" value="HAMP"/>
    <property type="match status" value="1"/>
</dbReference>
<evidence type="ECO:0000313" key="15">
    <source>
        <dbReference type="Proteomes" id="UP001500957"/>
    </source>
</evidence>
<feature type="transmembrane region" description="Helical" evidence="11">
    <location>
        <begin position="42"/>
        <end position="65"/>
    </location>
</feature>
<evidence type="ECO:0000259" key="12">
    <source>
        <dbReference type="PROSITE" id="PS50109"/>
    </source>
</evidence>
<keyword evidence="10 11" id="KW-0472">Membrane</keyword>
<keyword evidence="15" id="KW-1185">Reference proteome</keyword>
<comment type="catalytic activity">
    <reaction evidence="1">
        <text>ATP + protein L-histidine = ADP + protein N-phospho-L-histidine.</text>
        <dbReference type="EC" id="2.7.13.3"/>
    </reaction>
</comment>
<keyword evidence="6 11" id="KW-0812">Transmembrane</keyword>
<dbReference type="CDD" id="cd00082">
    <property type="entry name" value="HisKA"/>
    <property type="match status" value="1"/>
</dbReference>
<dbReference type="InterPro" id="IPR003660">
    <property type="entry name" value="HAMP_dom"/>
</dbReference>
<organism evidence="14 15">
    <name type="scientific">Sporichthya brevicatena</name>
    <dbReference type="NCBI Taxonomy" id="171442"/>
    <lineage>
        <taxon>Bacteria</taxon>
        <taxon>Bacillati</taxon>
        <taxon>Actinomycetota</taxon>
        <taxon>Actinomycetes</taxon>
        <taxon>Sporichthyales</taxon>
        <taxon>Sporichthyaceae</taxon>
        <taxon>Sporichthya</taxon>
    </lineage>
</organism>
<evidence type="ECO:0000256" key="1">
    <source>
        <dbReference type="ARBA" id="ARBA00000085"/>
    </source>
</evidence>
<dbReference type="GO" id="GO:0016301">
    <property type="term" value="F:kinase activity"/>
    <property type="evidence" value="ECO:0007669"/>
    <property type="project" value="UniProtKB-KW"/>
</dbReference>
<dbReference type="InterPro" id="IPR005467">
    <property type="entry name" value="His_kinase_dom"/>
</dbReference>
<dbReference type="InterPro" id="IPR050428">
    <property type="entry name" value="TCS_sensor_his_kinase"/>
</dbReference>
<keyword evidence="7 14" id="KW-0418">Kinase</keyword>
<evidence type="ECO:0000256" key="4">
    <source>
        <dbReference type="ARBA" id="ARBA00022553"/>
    </source>
</evidence>
<evidence type="ECO:0000256" key="2">
    <source>
        <dbReference type="ARBA" id="ARBA00004236"/>
    </source>
</evidence>
<sequence>MTAPPPPAAPLVPPSPPPSARDRLHRAWTTWGPRGWSLRTRLIAVLLALLSVVSLVIGVVSVVALRSYLIDQLDERLDAAADRTTRSIESPINAQFGLFGPGQIEGTVIARVRNGQLVTVPRVLTTSGETGQVAGNPSVLLTVEPETGPHTRDLGGDLGKYRVRAEWVSDGTIAVTGLPMANVSDTVFRLAAIITAVTIAGLALAAAAGAAIVRLTLRPLRRVAATATQVATMPLDRGEVALAVRVPEEDTDPRTEVGQVGAAINNMLGHVGAALNARQASETRVRRFVADASHELRTPLAAIRGYAELSRRSQEPVPEDVAHAMSRVESQAVRMTGLVEDLLLLASLDSGRPLVREPVDLTQVLIGAVGDAHAAGPSHVWRLDVPEEPITVIGENARLTQVITNLLGNARTHTPPQTEVTVSLRVEGTGPAQQAVITVSDNGPGIAPELLPEVFERFARGDSSRSRAAGSTGLGLAIVAAVVAAHHGTVSVQSVPGNTVFTVRIPVGPLPPVEANGVAVRHDTRTDAPTS</sequence>
<evidence type="ECO:0000259" key="13">
    <source>
        <dbReference type="PROSITE" id="PS50885"/>
    </source>
</evidence>
<evidence type="ECO:0000313" key="14">
    <source>
        <dbReference type="EMBL" id="GAA0637110.1"/>
    </source>
</evidence>
<feature type="domain" description="HAMP" evidence="13">
    <location>
        <begin position="214"/>
        <end position="276"/>
    </location>
</feature>